<dbReference type="Proteomes" id="UP000770717">
    <property type="component" value="Unassembled WGS sequence"/>
</dbReference>
<dbReference type="PANTHER" id="PTHR16736:SF6">
    <property type="entry name" value="CORTEXIN DOMAIN CONTAINING 2"/>
    <property type="match status" value="1"/>
</dbReference>
<dbReference type="AlphaFoldDB" id="A0A8J6K0V9"/>
<comment type="subcellular location">
    <subcellularLocation>
        <location evidence="1">Membrane</location>
        <topology evidence="1">Single-pass membrane protein</topology>
    </subcellularLocation>
</comment>
<dbReference type="PANTHER" id="PTHR16736">
    <property type="entry name" value="CORTEXIN-1-RELATED"/>
    <property type="match status" value="1"/>
</dbReference>
<accession>A0A8J6K0V9</accession>
<reference evidence="6" key="1">
    <citation type="thesis" date="2020" institute="ProQuest LLC" country="789 East Eisenhower Parkway, Ann Arbor, MI, USA">
        <title>Comparative Genomics and Chromosome Evolution.</title>
        <authorList>
            <person name="Mudd A.B."/>
        </authorList>
    </citation>
    <scope>NUCLEOTIDE SEQUENCE</scope>
    <source>
        <strain evidence="6">HN-11 Male</strain>
        <tissue evidence="6">Kidney and liver</tissue>
    </source>
</reference>
<proteinExistence type="predicted"/>
<comment type="caution">
    <text evidence="6">The sequence shown here is derived from an EMBL/GenBank/DDBJ whole genome shotgun (WGS) entry which is preliminary data.</text>
</comment>
<dbReference type="OrthoDB" id="8959371at2759"/>
<keyword evidence="3 5" id="KW-1133">Transmembrane helix</keyword>
<dbReference type="EMBL" id="WNTK01000178">
    <property type="protein sequence ID" value="KAG9471124.1"/>
    <property type="molecule type" value="Genomic_DNA"/>
</dbReference>
<evidence type="ECO:0000256" key="3">
    <source>
        <dbReference type="ARBA" id="ARBA00022989"/>
    </source>
</evidence>
<gene>
    <name evidence="6" type="ORF">GDO78_015743</name>
</gene>
<organism evidence="6 7">
    <name type="scientific">Eleutherodactylus coqui</name>
    <name type="common">Puerto Rican coqui</name>
    <dbReference type="NCBI Taxonomy" id="57060"/>
    <lineage>
        <taxon>Eukaryota</taxon>
        <taxon>Metazoa</taxon>
        <taxon>Chordata</taxon>
        <taxon>Craniata</taxon>
        <taxon>Vertebrata</taxon>
        <taxon>Euteleostomi</taxon>
        <taxon>Amphibia</taxon>
        <taxon>Batrachia</taxon>
        <taxon>Anura</taxon>
        <taxon>Neobatrachia</taxon>
        <taxon>Hyloidea</taxon>
        <taxon>Eleutherodactylidae</taxon>
        <taxon>Eleutherodactylinae</taxon>
        <taxon>Eleutherodactylus</taxon>
        <taxon>Eleutherodactylus</taxon>
    </lineage>
</organism>
<evidence type="ECO:0000256" key="5">
    <source>
        <dbReference type="SAM" id="Phobius"/>
    </source>
</evidence>
<evidence type="ECO:0000313" key="7">
    <source>
        <dbReference type="Proteomes" id="UP000770717"/>
    </source>
</evidence>
<name>A0A8J6K0V9_ELECQ</name>
<dbReference type="Pfam" id="PF11057">
    <property type="entry name" value="Cortexin"/>
    <property type="match status" value="1"/>
</dbReference>
<keyword evidence="7" id="KW-1185">Reference proteome</keyword>
<evidence type="ECO:0000313" key="6">
    <source>
        <dbReference type="EMBL" id="KAG9471124.1"/>
    </source>
</evidence>
<evidence type="ECO:0000256" key="1">
    <source>
        <dbReference type="ARBA" id="ARBA00004167"/>
    </source>
</evidence>
<keyword evidence="4 5" id="KW-0472">Membrane</keyword>
<feature type="transmembrane region" description="Helical" evidence="5">
    <location>
        <begin position="79"/>
        <end position="99"/>
    </location>
</feature>
<evidence type="ECO:0000256" key="4">
    <source>
        <dbReference type="ARBA" id="ARBA00023136"/>
    </source>
</evidence>
<sequence>MLERPPTTERPVIYNGSGEHCRPATGRIPLCSWELVIRTAGTNDRISRSFPLETNEKKTKALKMDDPTLLPLVDVDKGFAIALFLLLCVFLAMMIVRCARLIMDPYKDIPNSMWEDQ</sequence>
<dbReference type="GO" id="GO:0016020">
    <property type="term" value="C:membrane"/>
    <property type="evidence" value="ECO:0007669"/>
    <property type="project" value="UniProtKB-SubCell"/>
</dbReference>
<protein>
    <submittedName>
        <fullName evidence="6">Uncharacterized protein</fullName>
    </submittedName>
</protein>
<dbReference type="InterPro" id="IPR020066">
    <property type="entry name" value="Cortexin"/>
</dbReference>
<evidence type="ECO:0000256" key="2">
    <source>
        <dbReference type="ARBA" id="ARBA00022692"/>
    </source>
</evidence>
<keyword evidence="2 5" id="KW-0812">Transmembrane</keyword>